<proteinExistence type="predicted"/>
<feature type="domain" description="Ketoreductase (KR)" evidence="2">
    <location>
        <begin position="121"/>
        <end position="189"/>
    </location>
</feature>
<comment type="caution">
    <text evidence="3">The sequence shown here is derived from an EMBL/GenBank/DDBJ whole genome shotgun (WGS) entry which is preliminary data.</text>
</comment>
<protein>
    <recommendedName>
        <fullName evidence="2">Ketoreductase (KR) domain-containing protein</fullName>
    </recommendedName>
</protein>
<dbReference type="EMBL" id="WIGM01000092">
    <property type="protein sequence ID" value="KAF6841019.1"/>
    <property type="molecule type" value="Genomic_DNA"/>
</dbReference>
<dbReference type="InterPro" id="IPR013968">
    <property type="entry name" value="PKS_KR"/>
</dbReference>
<name>A0A8H6U515_9PEZI</name>
<dbReference type="AlphaFoldDB" id="A0A8H6U515"/>
<evidence type="ECO:0000256" key="1">
    <source>
        <dbReference type="SAM" id="MobiDB-lite"/>
    </source>
</evidence>
<evidence type="ECO:0000313" key="3">
    <source>
        <dbReference type="EMBL" id="KAF6841019.1"/>
    </source>
</evidence>
<gene>
    <name evidence="3" type="ORF">CMUS01_03683</name>
</gene>
<feature type="region of interest" description="Disordered" evidence="1">
    <location>
        <begin position="194"/>
        <end position="220"/>
    </location>
</feature>
<feature type="region of interest" description="Disordered" evidence="1">
    <location>
        <begin position="1"/>
        <end position="39"/>
    </location>
</feature>
<feature type="compositionally biased region" description="Polar residues" evidence="1">
    <location>
        <begin position="13"/>
        <end position="34"/>
    </location>
</feature>
<dbReference type="Proteomes" id="UP000639643">
    <property type="component" value="Unassembled WGS sequence"/>
</dbReference>
<sequence>MSYHGDARKKGGSYSTNPNTMRTRAYNASLTPERSAQRKARFSQYRALRAVCIRIADKEEYKQEKNRDAKIGILREAMAEALARRTNKAIISVDIGDYAKKFHDNQWAKRQRAAAQSAKNQAAQRLNEQGAEAIVANSKQITADIADLEAALNNQGLTIAQMASDHPEMVGTINSLTEKMKQIAGIVHSIQGGLKPDAKADDSADDSADEIADALDNCSV</sequence>
<evidence type="ECO:0000313" key="4">
    <source>
        <dbReference type="Proteomes" id="UP000639643"/>
    </source>
</evidence>
<reference evidence="3" key="1">
    <citation type="journal article" date="2020" name="Phytopathology">
        <title>Genome Sequence Resources of Colletotrichum truncatum, C. plurivorum, C. musicola, and C. sojae: Four Species Pathogenic to Soybean (Glycine max).</title>
        <authorList>
            <person name="Rogerio F."/>
            <person name="Boufleur T.R."/>
            <person name="Ciampi-Guillardi M."/>
            <person name="Sukno S.A."/>
            <person name="Thon M.R."/>
            <person name="Massola Junior N.S."/>
            <person name="Baroncelli R."/>
        </authorList>
    </citation>
    <scope>NUCLEOTIDE SEQUENCE</scope>
    <source>
        <strain evidence="3">LFN0074</strain>
    </source>
</reference>
<accession>A0A8H6U515</accession>
<dbReference type="Pfam" id="PF08659">
    <property type="entry name" value="KR"/>
    <property type="match status" value="1"/>
</dbReference>
<dbReference type="OrthoDB" id="4823714at2759"/>
<keyword evidence="4" id="KW-1185">Reference proteome</keyword>
<feature type="compositionally biased region" description="Acidic residues" evidence="1">
    <location>
        <begin position="203"/>
        <end position="213"/>
    </location>
</feature>
<evidence type="ECO:0000259" key="2">
    <source>
        <dbReference type="Pfam" id="PF08659"/>
    </source>
</evidence>
<organism evidence="3 4">
    <name type="scientific">Colletotrichum musicola</name>
    <dbReference type="NCBI Taxonomy" id="2175873"/>
    <lineage>
        <taxon>Eukaryota</taxon>
        <taxon>Fungi</taxon>
        <taxon>Dikarya</taxon>
        <taxon>Ascomycota</taxon>
        <taxon>Pezizomycotina</taxon>
        <taxon>Sordariomycetes</taxon>
        <taxon>Hypocreomycetidae</taxon>
        <taxon>Glomerellales</taxon>
        <taxon>Glomerellaceae</taxon>
        <taxon>Colletotrichum</taxon>
        <taxon>Colletotrichum orchidearum species complex</taxon>
    </lineage>
</organism>